<evidence type="ECO:0000313" key="2">
    <source>
        <dbReference type="Proteomes" id="UP001596028"/>
    </source>
</evidence>
<keyword evidence="2" id="KW-1185">Reference proteome</keyword>
<organism evidence="1 2">
    <name type="scientific">Cohnella hongkongensis</name>
    <dbReference type="NCBI Taxonomy" id="178337"/>
    <lineage>
        <taxon>Bacteria</taxon>
        <taxon>Bacillati</taxon>
        <taxon>Bacillota</taxon>
        <taxon>Bacilli</taxon>
        <taxon>Bacillales</taxon>
        <taxon>Paenibacillaceae</taxon>
        <taxon>Cohnella</taxon>
    </lineage>
</organism>
<comment type="caution">
    <text evidence="1">The sequence shown here is derived from an EMBL/GenBank/DDBJ whole genome shotgun (WGS) entry which is preliminary data.</text>
</comment>
<dbReference type="Proteomes" id="UP001596028">
    <property type="component" value="Unassembled WGS sequence"/>
</dbReference>
<sequence>MLPADHFRVEDQIRNEEIFTPDEVDEILRQLEEETGGQSRD</sequence>
<proteinExistence type="predicted"/>
<name>A0ABV9FBD7_9BACL</name>
<evidence type="ECO:0000313" key="1">
    <source>
        <dbReference type="EMBL" id="MFC4599280.1"/>
    </source>
</evidence>
<dbReference type="RefSeq" id="WP_378096777.1">
    <property type="nucleotide sequence ID" value="NZ_JBHSEP010000009.1"/>
</dbReference>
<gene>
    <name evidence="1" type="ORF">ACFO3S_13590</name>
</gene>
<protein>
    <submittedName>
        <fullName evidence="1">Uncharacterized protein</fullName>
    </submittedName>
</protein>
<accession>A0ABV9FBD7</accession>
<reference evidence="2" key="1">
    <citation type="journal article" date="2019" name="Int. J. Syst. Evol. Microbiol.">
        <title>The Global Catalogue of Microorganisms (GCM) 10K type strain sequencing project: providing services to taxonomists for standard genome sequencing and annotation.</title>
        <authorList>
            <consortium name="The Broad Institute Genomics Platform"/>
            <consortium name="The Broad Institute Genome Sequencing Center for Infectious Disease"/>
            <person name="Wu L."/>
            <person name="Ma J."/>
        </authorList>
    </citation>
    <scope>NUCLEOTIDE SEQUENCE [LARGE SCALE GENOMIC DNA]</scope>
    <source>
        <strain evidence="2">CCUG 49571</strain>
    </source>
</reference>
<dbReference type="EMBL" id="JBHSEP010000009">
    <property type="protein sequence ID" value="MFC4599280.1"/>
    <property type="molecule type" value="Genomic_DNA"/>
</dbReference>